<dbReference type="EMBL" id="JACAGB010000005">
    <property type="protein sequence ID" value="KAF6363102.1"/>
    <property type="molecule type" value="Genomic_DNA"/>
</dbReference>
<accession>A0A7J7YME7</accession>
<sequence>MVLTHACRSDSKPFKLFPCRLGECIPGEGEKLHPCLWEKFVGQSPFKCWLDTMTNPFFSLKTIMQKTAILKASPCFLRICPFLNVRGEMREKGSFRSPVKVRRREWPLIILCSALVNLLGSHELTSSIFQMQQQKDSSPCPPAPTSGSHTPVGSYFSGEMAFINVLIFLLVSPKTINEEMHQQQ</sequence>
<keyword evidence="2" id="KW-1185">Reference proteome</keyword>
<evidence type="ECO:0000313" key="2">
    <source>
        <dbReference type="Proteomes" id="UP000558488"/>
    </source>
</evidence>
<evidence type="ECO:0000313" key="1">
    <source>
        <dbReference type="EMBL" id="KAF6363102.1"/>
    </source>
</evidence>
<reference evidence="1 2" key="1">
    <citation type="journal article" date="2020" name="Nature">
        <title>Six reference-quality genomes reveal evolution of bat adaptations.</title>
        <authorList>
            <person name="Jebb D."/>
            <person name="Huang Z."/>
            <person name="Pippel M."/>
            <person name="Hughes G.M."/>
            <person name="Lavrichenko K."/>
            <person name="Devanna P."/>
            <person name="Winkler S."/>
            <person name="Jermiin L.S."/>
            <person name="Skirmuntt E.C."/>
            <person name="Katzourakis A."/>
            <person name="Burkitt-Gray L."/>
            <person name="Ray D.A."/>
            <person name="Sullivan K.A.M."/>
            <person name="Roscito J.G."/>
            <person name="Kirilenko B.M."/>
            <person name="Davalos L.M."/>
            <person name="Corthals A.P."/>
            <person name="Power M.L."/>
            <person name="Jones G."/>
            <person name="Ransome R.D."/>
            <person name="Dechmann D.K.N."/>
            <person name="Locatelli A.G."/>
            <person name="Puechmaille S.J."/>
            <person name="Fedrigo O."/>
            <person name="Jarvis E.D."/>
            <person name="Hiller M."/>
            <person name="Vernes S.C."/>
            <person name="Myers E.W."/>
            <person name="Teeling E.C."/>
        </authorList>
    </citation>
    <scope>NUCLEOTIDE SEQUENCE [LARGE SCALE GENOMIC DNA]</scope>
    <source>
        <strain evidence="1">MPipKuh1</strain>
        <tissue evidence="1">Flight muscle</tissue>
    </source>
</reference>
<organism evidence="1 2">
    <name type="scientific">Pipistrellus kuhlii</name>
    <name type="common">Kuhl's pipistrelle</name>
    <dbReference type="NCBI Taxonomy" id="59472"/>
    <lineage>
        <taxon>Eukaryota</taxon>
        <taxon>Metazoa</taxon>
        <taxon>Chordata</taxon>
        <taxon>Craniata</taxon>
        <taxon>Vertebrata</taxon>
        <taxon>Euteleostomi</taxon>
        <taxon>Mammalia</taxon>
        <taxon>Eutheria</taxon>
        <taxon>Laurasiatheria</taxon>
        <taxon>Chiroptera</taxon>
        <taxon>Yangochiroptera</taxon>
        <taxon>Vespertilionidae</taxon>
        <taxon>Pipistrellus</taxon>
    </lineage>
</organism>
<gene>
    <name evidence="1" type="ORF">mPipKuh1_010099</name>
</gene>
<dbReference type="Proteomes" id="UP000558488">
    <property type="component" value="Unassembled WGS sequence"/>
</dbReference>
<dbReference type="AlphaFoldDB" id="A0A7J7YME7"/>
<protein>
    <submittedName>
        <fullName evidence="1">Uncharacterized protein</fullName>
    </submittedName>
</protein>
<comment type="caution">
    <text evidence="1">The sequence shown here is derived from an EMBL/GenBank/DDBJ whole genome shotgun (WGS) entry which is preliminary data.</text>
</comment>
<name>A0A7J7YME7_PIPKU</name>
<proteinExistence type="predicted"/>